<evidence type="ECO:0000313" key="2">
    <source>
        <dbReference type="Proteomes" id="UP001162834"/>
    </source>
</evidence>
<protein>
    <submittedName>
        <fullName evidence="1">Uncharacterized protein</fullName>
    </submittedName>
</protein>
<accession>A0A9E6XTZ7</accession>
<dbReference type="Proteomes" id="UP001162834">
    <property type="component" value="Chromosome"/>
</dbReference>
<dbReference type="KEGG" id="sbae:DSM104329_00835"/>
<keyword evidence="2" id="KW-1185">Reference proteome</keyword>
<evidence type="ECO:0000313" key="1">
    <source>
        <dbReference type="EMBL" id="UGS34457.1"/>
    </source>
</evidence>
<gene>
    <name evidence="1" type="ORF">DSM104329_00835</name>
</gene>
<proteinExistence type="predicted"/>
<dbReference type="RefSeq" id="WP_259314130.1">
    <property type="nucleotide sequence ID" value="NZ_CP087164.1"/>
</dbReference>
<reference evidence="1" key="1">
    <citation type="journal article" date="2022" name="Int. J. Syst. Evol. Microbiol.">
        <title>Pseudomonas aegrilactucae sp. nov. and Pseudomonas morbosilactucae sp. nov., pathogens causing bacterial rot of lettuce in Japan.</title>
        <authorList>
            <person name="Sawada H."/>
            <person name="Fujikawa T."/>
            <person name="Satou M."/>
        </authorList>
    </citation>
    <scope>NUCLEOTIDE SEQUENCE</scope>
    <source>
        <strain evidence="1">0166_1</strain>
    </source>
</reference>
<dbReference type="EMBL" id="CP087164">
    <property type="protein sequence ID" value="UGS34457.1"/>
    <property type="molecule type" value="Genomic_DNA"/>
</dbReference>
<dbReference type="AlphaFoldDB" id="A0A9E6XTZ7"/>
<organism evidence="1 2">
    <name type="scientific">Capillimicrobium parvum</name>
    <dbReference type="NCBI Taxonomy" id="2884022"/>
    <lineage>
        <taxon>Bacteria</taxon>
        <taxon>Bacillati</taxon>
        <taxon>Actinomycetota</taxon>
        <taxon>Thermoleophilia</taxon>
        <taxon>Solirubrobacterales</taxon>
        <taxon>Capillimicrobiaceae</taxon>
        <taxon>Capillimicrobium</taxon>
    </lineage>
</organism>
<name>A0A9E6XTZ7_9ACTN</name>
<sequence length="82" mass="9742">MSAFRYGEQRRPPPPTRVTDVAITRFEHIYEVDPRLMTEHVRQQAFPNWDTQRIARSRLDHLDWMHRHFAGKVLSAGELLSD</sequence>